<dbReference type="SUPFAM" id="SSF55729">
    <property type="entry name" value="Acyl-CoA N-acyltransferases (Nat)"/>
    <property type="match status" value="1"/>
</dbReference>
<dbReference type="CDD" id="cd04301">
    <property type="entry name" value="NAT_SF"/>
    <property type="match status" value="1"/>
</dbReference>
<accession>A0A178LA78</accession>
<dbReference type="PANTHER" id="PTHR13538:SF4">
    <property type="entry name" value="N-ALPHA-ACETYLTRANSFERASE 80"/>
    <property type="match status" value="1"/>
</dbReference>
<dbReference type="GO" id="GO:0005737">
    <property type="term" value="C:cytoplasm"/>
    <property type="evidence" value="ECO:0007669"/>
    <property type="project" value="TreeGrafter"/>
</dbReference>
<sequence>MAVRGKAVQLVRVQQASVDQAAAVAQGFQAFVSAQHPQLADESADVPLQLVIIEDSRVIAGLLGRVFWQGLEIELLWVDEGHRQRGLGRQLLQQAEAKARTQGAQVAYLRTAQAAAFYERCGYQHCGYLPRPLGTGLHSYHKALDQ</sequence>
<reference evidence="2 3" key="1">
    <citation type="submission" date="2016-04" db="EMBL/GenBank/DDBJ databases">
        <title>Draft Genome Sequences of Staphylococcus capitis Strain H36, S. capitis Strain H65, S. cohnii Strain H62, S. hominis Strain H69, Mycobacterium iranicum Strain H39, Plantibacter sp. Strain H53, Pseudomonas oryzihabitans Strain H72, and Microbacterium sp. Strain H83, isolated from residential settings.</title>
        <authorList>
            <person name="Lymperopoulou D."/>
            <person name="Adams R.I."/>
            <person name="Lindow S."/>
            <person name="Coil D.A."/>
            <person name="Jospin G."/>
            <person name="Eisen J.A."/>
        </authorList>
    </citation>
    <scope>NUCLEOTIDE SEQUENCE [LARGE SCALE GENOMIC DNA]</scope>
    <source>
        <strain evidence="2 3">H72</strain>
    </source>
</reference>
<dbReference type="InterPro" id="IPR039840">
    <property type="entry name" value="NAA80"/>
</dbReference>
<dbReference type="OrthoDB" id="9787920at2"/>
<feature type="domain" description="N-acetyltransferase" evidence="1">
    <location>
        <begin position="11"/>
        <end position="146"/>
    </location>
</feature>
<dbReference type="Gene3D" id="3.40.630.30">
    <property type="match status" value="1"/>
</dbReference>
<name>A0A178LA78_9PSED</name>
<dbReference type="GO" id="GO:0008080">
    <property type="term" value="F:N-acetyltransferase activity"/>
    <property type="evidence" value="ECO:0007669"/>
    <property type="project" value="InterPro"/>
</dbReference>
<gene>
    <name evidence="2" type="ORF">A4V15_06520</name>
</gene>
<evidence type="ECO:0000313" key="3">
    <source>
        <dbReference type="Proteomes" id="UP000078356"/>
    </source>
</evidence>
<proteinExistence type="predicted"/>
<dbReference type="GO" id="GO:1905502">
    <property type="term" value="F:acetyl-CoA binding"/>
    <property type="evidence" value="ECO:0007669"/>
    <property type="project" value="TreeGrafter"/>
</dbReference>
<protein>
    <recommendedName>
        <fullName evidence="1">N-acetyltransferase domain-containing protein</fullName>
    </recommendedName>
</protein>
<dbReference type="InterPro" id="IPR016181">
    <property type="entry name" value="Acyl_CoA_acyltransferase"/>
</dbReference>
<dbReference type="Pfam" id="PF00583">
    <property type="entry name" value="Acetyltransf_1"/>
    <property type="match status" value="1"/>
</dbReference>
<dbReference type="Proteomes" id="UP000078356">
    <property type="component" value="Unassembled WGS sequence"/>
</dbReference>
<evidence type="ECO:0000313" key="2">
    <source>
        <dbReference type="EMBL" id="OAN26046.1"/>
    </source>
</evidence>
<evidence type="ECO:0000259" key="1">
    <source>
        <dbReference type="PROSITE" id="PS51186"/>
    </source>
</evidence>
<dbReference type="PROSITE" id="PS51186">
    <property type="entry name" value="GNAT"/>
    <property type="match status" value="1"/>
</dbReference>
<organism evidence="2 3">
    <name type="scientific">Pseudomonas oryzihabitans</name>
    <dbReference type="NCBI Taxonomy" id="47885"/>
    <lineage>
        <taxon>Bacteria</taxon>
        <taxon>Pseudomonadati</taxon>
        <taxon>Pseudomonadota</taxon>
        <taxon>Gammaproteobacteria</taxon>
        <taxon>Pseudomonadales</taxon>
        <taxon>Pseudomonadaceae</taxon>
        <taxon>Pseudomonas</taxon>
    </lineage>
</organism>
<dbReference type="InterPro" id="IPR000182">
    <property type="entry name" value="GNAT_dom"/>
</dbReference>
<dbReference type="PANTHER" id="PTHR13538">
    <property type="entry name" value="N-ACETYLTRANSFERASE 6"/>
    <property type="match status" value="1"/>
</dbReference>
<comment type="caution">
    <text evidence="2">The sequence shown here is derived from an EMBL/GenBank/DDBJ whole genome shotgun (WGS) entry which is preliminary data.</text>
</comment>
<dbReference type="EMBL" id="LWCR01000045">
    <property type="protein sequence ID" value="OAN26046.1"/>
    <property type="molecule type" value="Genomic_DNA"/>
</dbReference>
<dbReference type="AlphaFoldDB" id="A0A178LA78"/>